<accession>A0A6J4QME1</accession>
<dbReference type="InterPro" id="IPR003593">
    <property type="entry name" value="AAA+_ATPase"/>
</dbReference>
<evidence type="ECO:0000256" key="7">
    <source>
        <dbReference type="ARBA" id="ARBA00022967"/>
    </source>
</evidence>
<evidence type="ECO:0000256" key="8">
    <source>
        <dbReference type="ARBA" id="ARBA00023136"/>
    </source>
</evidence>
<organism evidence="11">
    <name type="scientific">uncultured Rubrobacteraceae bacterium</name>
    <dbReference type="NCBI Taxonomy" id="349277"/>
    <lineage>
        <taxon>Bacteria</taxon>
        <taxon>Bacillati</taxon>
        <taxon>Actinomycetota</taxon>
        <taxon>Rubrobacteria</taxon>
        <taxon>Rubrobacterales</taxon>
        <taxon>Rubrobacteraceae</taxon>
        <taxon>environmental samples</taxon>
    </lineage>
</organism>
<dbReference type="PROSITE" id="PS50893">
    <property type="entry name" value="ABC_TRANSPORTER_2"/>
    <property type="match status" value="2"/>
</dbReference>
<evidence type="ECO:0000256" key="1">
    <source>
        <dbReference type="ARBA" id="ARBA00004236"/>
    </source>
</evidence>
<reference evidence="11" key="1">
    <citation type="submission" date="2020-02" db="EMBL/GenBank/DDBJ databases">
        <authorList>
            <person name="Meier V. D."/>
        </authorList>
    </citation>
    <scope>NUCLEOTIDE SEQUENCE</scope>
    <source>
        <strain evidence="11">AVDCRST_MAG58</strain>
    </source>
</reference>
<dbReference type="GO" id="GO:0043190">
    <property type="term" value="C:ATP-binding cassette (ABC) transporter complex"/>
    <property type="evidence" value="ECO:0007669"/>
    <property type="project" value="TreeGrafter"/>
</dbReference>
<keyword evidence="8" id="KW-0472">Membrane</keyword>
<keyword evidence="6" id="KW-0067">ATP-binding</keyword>
<dbReference type="Pfam" id="PF00005">
    <property type="entry name" value="ABC_tran"/>
    <property type="match status" value="2"/>
</dbReference>
<keyword evidence="5" id="KW-0547">Nucleotide-binding</keyword>
<sequence length="573" mass="61925">MSLIEIEDLTYSYTSQHEPALRNLSCSIEQGSFVGITGLAEAGKSSFCRLIAGYIPHFFHGEFAGTVSVAGTDTRETTIGELAERVGFVFENPFDQLTGASLTVLEEAAFALENMGLAREEIRPRAEKSLSQVGMKDLTDRHPQQLSGGQSQRLALASVLAVQPEIFILDEPTSQLDPLGVEEVFDVISEMHRRGYTVIVVSQDLDHLAVRADRLIVVDKGEIKWDGEPRKVLLQAAEARYPILIPDVLEISRKLRAAGRIPSSPPAPLTVEQAATELSSVNTPGSAAQAIGTGKASRHLPGSKAESSKQLLFEDVHYDYPTGVSAIRGVSLTLEEGCVCIVGQNGAGKTTFAKHLNGLLRPTRGRVLVGGKDTREYRIAELAREVGLAFQNPDDQLFRSTVEEEVRFGPDNVGAGPEEAQRLVTSAIDLMGLEAVRENKPHDLGLSERKRVATASVIAMNTPVVVLDEPTGGQDAEGIELLGHLVGHLAQQGKLVLVVTHDVKFAAGHADRVIALHQGRVLLDDVPRTVFGRDEDLARTHVEPPSVTRLGKLLGLDETLLLPEELLAVFASD</sequence>
<dbReference type="InterPro" id="IPR027417">
    <property type="entry name" value="P-loop_NTPase"/>
</dbReference>
<dbReference type="GO" id="GO:0005524">
    <property type="term" value="F:ATP binding"/>
    <property type="evidence" value="ECO:0007669"/>
    <property type="project" value="UniProtKB-KW"/>
</dbReference>
<comment type="subcellular location">
    <subcellularLocation>
        <location evidence="1">Cell membrane</location>
    </subcellularLocation>
</comment>
<dbReference type="InterPro" id="IPR017871">
    <property type="entry name" value="ABC_transporter-like_CS"/>
</dbReference>
<gene>
    <name evidence="11" type="ORF">AVDCRST_MAG58-800</name>
</gene>
<dbReference type="InterPro" id="IPR003439">
    <property type="entry name" value="ABC_transporter-like_ATP-bd"/>
</dbReference>
<evidence type="ECO:0000256" key="4">
    <source>
        <dbReference type="ARBA" id="ARBA00022475"/>
    </source>
</evidence>
<evidence type="ECO:0000256" key="5">
    <source>
        <dbReference type="ARBA" id="ARBA00022741"/>
    </source>
</evidence>
<dbReference type="SUPFAM" id="SSF52540">
    <property type="entry name" value="P-loop containing nucleoside triphosphate hydrolases"/>
    <property type="match status" value="2"/>
</dbReference>
<dbReference type="PANTHER" id="PTHR43553">
    <property type="entry name" value="HEAVY METAL TRANSPORTER"/>
    <property type="match status" value="1"/>
</dbReference>
<feature type="domain" description="ABC transporter" evidence="10">
    <location>
        <begin position="4"/>
        <end position="245"/>
    </location>
</feature>
<dbReference type="GO" id="GO:0016887">
    <property type="term" value="F:ATP hydrolysis activity"/>
    <property type="evidence" value="ECO:0007669"/>
    <property type="project" value="InterPro"/>
</dbReference>
<keyword evidence="7" id="KW-1278">Translocase</keyword>
<dbReference type="FunFam" id="3.40.50.300:FF:000224">
    <property type="entry name" value="Energy-coupling factor transporter ATP-binding protein EcfA"/>
    <property type="match status" value="1"/>
</dbReference>
<dbReference type="CDD" id="cd03225">
    <property type="entry name" value="ABC_cobalt_CbiO_domain1"/>
    <property type="match status" value="2"/>
</dbReference>
<feature type="domain" description="ABC transporter" evidence="10">
    <location>
        <begin position="311"/>
        <end position="543"/>
    </location>
</feature>
<dbReference type="InterPro" id="IPR015856">
    <property type="entry name" value="ABC_transpr_CbiO/EcfA_su"/>
</dbReference>
<name>A0A6J4QME1_9ACTN</name>
<evidence type="ECO:0000313" key="11">
    <source>
        <dbReference type="EMBL" id="CAA9449135.1"/>
    </source>
</evidence>
<dbReference type="InterPro" id="IPR050095">
    <property type="entry name" value="ECF_ABC_transporter_ATP-bd"/>
</dbReference>
<keyword evidence="3" id="KW-0813">Transport</keyword>
<dbReference type="PANTHER" id="PTHR43553:SF21">
    <property type="entry name" value="ABC TRANSPORTER ATP-BINDING PROTEIN MA_1418-RELATED"/>
    <property type="match status" value="1"/>
</dbReference>
<evidence type="ECO:0000256" key="2">
    <source>
        <dbReference type="ARBA" id="ARBA00005417"/>
    </source>
</evidence>
<dbReference type="Gene3D" id="3.40.50.300">
    <property type="entry name" value="P-loop containing nucleotide triphosphate hydrolases"/>
    <property type="match status" value="2"/>
</dbReference>
<evidence type="ECO:0000256" key="9">
    <source>
        <dbReference type="SAM" id="MobiDB-lite"/>
    </source>
</evidence>
<evidence type="ECO:0000259" key="10">
    <source>
        <dbReference type="PROSITE" id="PS50893"/>
    </source>
</evidence>
<dbReference type="EMBL" id="CADCVF010000018">
    <property type="protein sequence ID" value="CAA9449135.1"/>
    <property type="molecule type" value="Genomic_DNA"/>
</dbReference>
<dbReference type="PROSITE" id="PS00211">
    <property type="entry name" value="ABC_TRANSPORTER_1"/>
    <property type="match status" value="1"/>
</dbReference>
<dbReference type="NCBIfam" id="NF010167">
    <property type="entry name" value="PRK13648.1"/>
    <property type="match status" value="2"/>
</dbReference>
<comment type="similarity">
    <text evidence="2">Belongs to the ABC transporter superfamily.</text>
</comment>
<feature type="region of interest" description="Disordered" evidence="9">
    <location>
        <begin position="282"/>
        <end position="303"/>
    </location>
</feature>
<dbReference type="AlphaFoldDB" id="A0A6J4QME1"/>
<proteinExistence type="inferred from homology"/>
<evidence type="ECO:0000256" key="3">
    <source>
        <dbReference type="ARBA" id="ARBA00022448"/>
    </source>
</evidence>
<evidence type="ECO:0000256" key="6">
    <source>
        <dbReference type="ARBA" id="ARBA00022840"/>
    </source>
</evidence>
<keyword evidence="4" id="KW-1003">Cell membrane</keyword>
<protein>
    <submittedName>
        <fullName evidence="11">Duplicated ATPase component of energizing module of predicted B12-regulated ECF transporter for dimethylbenzimidazole</fullName>
    </submittedName>
</protein>
<dbReference type="GO" id="GO:0042626">
    <property type="term" value="F:ATPase-coupled transmembrane transporter activity"/>
    <property type="evidence" value="ECO:0007669"/>
    <property type="project" value="TreeGrafter"/>
</dbReference>
<dbReference type="SMART" id="SM00382">
    <property type="entry name" value="AAA"/>
    <property type="match status" value="2"/>
</dbReference>